<comment type="subcellular location">
    <subcellularLocation>
        <location evidence="1">Membrane</location>
        <topology evidence="1">Single-pass type I membrane protein</topology>
    </subcellularLocation>
</comment>
<comment type="similarity">
    <text evidence="1">Belongs to the EMP24/GP25L family.</text>
</comment>
<sequence>MKSKQPSASSKQPLRTAAWKWNQVIAGSGLDIGFTLISPHGYRLVSDFRKSDGISFTSHNAHWVDHTEEGDYKICFDNSFNHTSEKMVYVKVIVDGPEEEEDDEDWAAVAEPEDSLEYKLEDIGLNGRCAQEPGAKLAAADDAAGVRGS</sequence>
<protein>
    <submittedName>
        <fullName evidence="4">Transmembrane emp24 domain-containing protein 1-like</fullName>
    </submittedName>
</protein>
<gene>
    <name evidence="4" type="primary">LOC113054318</name>
</gene>
<evidence type="ECO:0000259" key="2">
    <source>
        <dbReference type="PROSITE" id="PS50866"/>
    </source>
</evidence>
<evidence type="ECO:0000256" key="1">
    <source>
        <dbReference type="RuleBase" id="RU003827"/>
    </source>
</evidence>
<proteinExistence type="inferred from homology"/>
<dbReference type="Pfam" id="PF01105">
    <property type="entry name" value="EMP24_GP25L"/>
    <property type="match status" value="1"/>
</dbReference>
<dbReference type="SUPFAM" id="SSF101576">
    <property type="entry name" value="Supernatant protein factor (SPF), C-terminal domain"/>
    <property type="match status" value="1"/>
</dbReference>
<dbReference type="GeneID" id="113054318"/>
<accession>A0A6P6KTB7</accession>
<dbReference type="RefSeq" id="XP_026075570.1">
    <property type="nucleotide sequence ID" value="XM_026219785.1"/>
</dbReference>
<name>A0A6P6KTB7_CARAU</name>
<dbReference type="AlphaFoldDB" id="A0A6P6KTB7"/>
<keyword evidence="1" id="KW-0812">Transmembrane</keyword>
<keyword evidence="1" id="KW-0472">Membrane</keyword>
<keyword evidence="3" id="KW-1185">Reference proteome</keyword>
<dbReference type="InterPro" id="IPR009038">
    <property type="entry name" value="GOLD_dom"/>
</dbReference>
<dbReference type="GO" id="GO:0016020">
    <property type="term" value="C:membrane"/>
    <property type="evidence" value="ECO:0007669"/>
    <property type="project" value="UniProtKB-SubCell"/>
</dbReference>
<evidence type="ECO:0000313" key="4">
    <source>
        <dbReference type="RefSeq" id="XP_026075570.1"/>
    </source>
</evidence>
<feature type="domain" description="GOLD" evidence="2">
    <location>
        <begin position="1"/>
        <end position="94"/>
    </location>
</feature>
<dbReference type="InterPro" id="IPR036598">
    <property type="entry name" value="GOLD_dom_sf"/>
</dbReference>
<dbReference type="Proteomes" id="UP000515129">
    <property type="component" value="Chromosome 3"/>
</dbReference>
<organism evidence="3 4">
    <name type="scientific">Carassius auratus</name>
    <name type="common">Goldfish</name>
    <dbReference type="NCBI Taxonomy" id="7957"/>
    <lineage>
        <taxon>Eukaryota</taxon>
        <taxon>Metazoa</taxon>
        <taxon>Chordata</taxon>
        <taxon>Craniata</taxon>
        <taxon>Vertebrata</taxon>
        <taxon>Euteleostomi</taxon>
        <taxon>Actinopterygii</taxon>
        <taxon>Neopterygii</taxon>
        <taxon>Teleostei</taxon>
        <taxon>Ostariophysi</taxon>
        <taxon>Cypriniformes</taxon>
        <taxon>Cyprinidae</taxon>
        <taxon>Cyprininae</taxon>
        <taxon>Carassius</taxon>
    </lineage>
</organism>
<dbReference type="KEGG" id="caua:113054318"/>
<evidence type="ECO:0000313" key="3">
    <source>
        <dbReference type="Proteomes" id="UP000515129"/>
    </source>
</evidence>
<reference evidence="4" key="1">
    <citation type="submission" date="2025-08" db="UniProtKB">
        <authorList>
            <consortium name="RefSeq"/>
        </authorList>
    </citation>
    <scope>IDENTIFICATION</scope>
    <source>
        <strain evidence="4">Wakin</strain>
        <tissue evidence="4">Muscle</tissue>
    </source>
</reference>
<dbReference type="PROSITE" id="PS50866">
    <property type="entry name" value="GOLD"/>
    <property type="match status" value="1"/>
</dbReference>
<dbReference type="OrthoDB" id="5976732at2759"/>